<gene>
    <name evidence="1" type="ORF">UV8b_05796</name>
</gene>
<dbReference type="EMBL" id="CP072756">
    <property type="protein sequence ID" value="QUC21553.1"/>
    <property type="molecule type" value="Genomic_DNA"/>
</dbReference>
<dbReference type="AlphaFoldDB" id="A0A8E5HU45"/>
<dbReference type="GeneID" id="66066573"/>
<accession>A0A8E5HU45</accession>
<name>A0A8E5HU45_USTVR</name>
<proteinExistence type="predicted"/>
<dbReference type="RefSeq" id="XP_042999226.1">
    <property type="nucleotide sequence ID" value="XM_043143293.1"/>
</dbReference>
<organism evidence="1 2">
    <name type="scientific">Ustilaginoidea virens</name>
    <name type="common">Rice false smut fungus</name>
    <name type="synonym">Villosiclava virens</name>
    <dbReference type="NCBI Taxonomy" id="1159556"/>
    <lineage>
        <taxon>Eukaryota</taxon>
        <taxon>Fungi</taxon>
        <taxon>Dikarya</taxon>
        <taxon>Ascomycota</taxon>
        <taxon>Pezizomycotina</taxon>
        <taxon>Sordariomycetes</taxon>
        <taxon>Hypocreomycetidae</taxon>
        <taxon>Hypocreales</taxon>
        <taxon>Clavicipitaceae</taxon>
        <taxon>Ustilaginoidea</taxon>
    </lineage>
</organism>
<sequence length="212" mass="23301">MPACLPACIARRHVILLVACRLHSLGTRDKRQAYPEATSILRPPFTLSSWKMQSVVVLAAALLATTLAITYQRLPLYRCILGSLEQGPVDYDSITSDCDGREPTEITPYGASLIADQDQGSTALYRCTLSTSYFLDSTDSNCENNINAYRRIFLGYIYTSQVADSTALYRCVSKYGATFQSLDSGCEGGSTEGRTTLGYLLLDVQVPYCDEI</sequence>
<evidence type="ECO:0000313" key="1">
    <source>
        <dbReference type="EMBL" id="QUC21553.1"/>
    </source>
</evidence>
<protein>
    <submittedName>
        <fullName evidence="1">Uncharacterized protein</fullName>
    </submittedName>
</protein>
<reference evidence="1" key="1">
    <citation type="submission" date="2020-03" db="EMBL/GenBank/DDBJ databases">
        <title>A mixture of massive structural variations and highly conserved coding sequences in Ustilaginoidea virens genome.</title>
        <authorList>
            <person name="Zhang K."/>
            <person name="Zhao Z."/>
            <person name="Zhang Z."/>
            <person name="Li Y."/>
            <person name="Hsiang T."/>
            <person name="Sun W."/>
        </authorList>
    </citation>
    <scope>NUCLEOTIDE SEQUENCE</scope>
    <source>
        <strain evidence="1">UV-8b</strain>
    </source>
</reference>
<dbReference type="KEGG" id="uvi:66066573"/>
<keyword evidence="2" id="KW-1185">Reference proteome</keyword>
<dbReference type="Proteomes" id="UP000027002">
    <property type="component" value="Chromosome 4"/>
</dbReference>
<evidence type="ECO:0000313" key="2">
    <source>
        <dbReference type="Proteomes" id="UP000027002"/>
    </source>
</evidence>